<keyword evidence="4 6" id="KW-1133">Transmembrane helix</keyword>
<dbReference type="PROSITE" id="PS50845">
    <property type="entry name" value="RETICULON"/>
    <property type="match status" value="1"/>
</dbReference>
<evidence type="ECO:0000259" key="8">
    <source>
        <dbReference type="PROSITE" id="PS50845"/>
    </source>
</evidence>
<feature type="region of interest" description="Disordered" evidence="7">
    <location>
        <begin position="107"/>
        <end position="152"/>
    </location>
</feature>
<gene>
    <name evidence="9" type="ORF">L596_014970</name>
</gene>
<feature type="compositionally biased region" description="Basic and acidic residues" evidence="7">
    <location>
        <begin position="124"/>
        <end position="134"/>
    </location>
</feature>
<dbReference type="PANTHER" id="PTHR45799">
    <property type="entry name" value="RETICULON-LIKE PROTEIN"/>
    <property type="match status" value="1"/>
</dbReference>
<evidence type="ECO:0000256" key="4">
    <source>
        <dbReference type="ARBA" id="ARBA00022989"/>
    </source>
</evidence>
<dbReference type="EMBL" id="AZBU02000004">
    <property type="protein sequence ID" value="TKR81023.1"/>
    <property type="molecule type" value="Genomic_DNA"/>
</dbReference>
<comment type="caution">
    <text evidence="9">The sequence shown here is derived from an EMBL/GenBank/DDBJ whole genome shotgun (WGS) entry which is preliminary data.</text>
</comment>
<feature type="region of interest" description="Disordered" evidence="7">
    <location>
        <begin position="1"/>
        <end position="58"/>
    </location>
</feature>
<keyword evidence="2 6" id="KW-0812">Transmembrane</keyword>
<dbReference type="Proteomes" id="UP000298663">
    <property type="component" value="Unassembled WGS sequence"/>
</dbReference>
<dbReference type="InterPro" id="IPR003388">
    <property type="entry name" value="Reticulon"/>
</dbReference>
<keyword evidence="3 6" id="KW-0256">Endoplasmic reticulum</keyword>
<proteinExistence type="predicted"/>
<evidence type="ECO:0000313" key="9">
    <source>
        <dbReference type="EMBL" id="TKR81023.1"/>
    </source>
</evidence>
<dbReference type="AlphaFoldDB" id="A0A4U5NEH9"/>
<dbReference type="GO" id="GO:0030424">
    <property type="term" value="C:axon"/>
    <property type="evidence" value="ECO:0007669"/>
    <property type="project" value="TreeGrafter"/>
</dbReference>
<evidence type="ECO:0000256" key="7">
    <source>
        <dbReference type="SAM" id="MobiDB-lite"/>
    </source>
</evidence>
<protein>
    <recommendedName>
        <fullName evidence="6">Reticulon-like protein</fullName>
    </recommendedName>
</protein>
<dbReference type="GO" id="GO:0005789">
    <property type="term" value="C:endoplasmic reticulum membrane"/>
    <property type="evidence" value="ECO:0007669"/>
    <property type="project" value="UniProtKB-SubCell"/>
</dbReference>
<dbReference type="OrthoDB" id="567788at2759"/>
<comment type="subcellular location">
    <subcellularLocation>
        <location evidence="1 6">Endoplasmic reticulum membrane</location>
        <topology evidence="1 6">Multi-pass membrane protein</topology>
    </subcellularLocation>
</comment>
<dbReference type="InterPro" id="IPR046964">
    <property type="entry name" value="RTN1-4"/>
</dbReference>
<dbReference type="STRING" id="34508.A0A4U5NEH9"/>
<evidence type="ECO:0000256" key="3">
    <source>
        <dbReference type="ARBA" id="ARBA00022824"/>
    </source>
</evidence>
<dbReference type="Gene3D" id="1.20.5.2480">
    <property type="match status" value="1"/>
</dbReference>
<accession>A0A4U5NEH9</accession>
<evidence type="ECO:0000256" key="5">
    <source>
        <dbReference type="ARBA" id="ARBA00023136"/>
    </source>
</evidence>
<dbReference type="Pfam" id="PF02453">
    <property type="entry name" value="Reticulon"/>
    <property type="match status" value="1"/>
</dbReference>
<keyword evidence="10" id="KW-1185">Reference proteome</keyword>
<feature type="compositionally biased region" description="Basic and acidic residues" evidence="7">
    <location>
        <begin position="13"/>
        <end position="38"/>
    </location>
</feature>
<dbReference type="PANTHER" id="PTHR45799:SF2">
    <property type="entry name" value="RETICULON-LIKE PROTEIN"/>
    <property type="match status" value="1"/>
</dbReference>
<feature type="region of interest" description="Disordered" evidence="7">
    <location>
        <begin position="202"/>
        <end position="256"/>
    </location>
</feature>
<organism evidence="9 10">
    <name type="scientific">Steinernema carpocapsae</name>
    <name type="common">Entomopathogenic nematode</name>
    <dbReference type="NCBI Taxonomy" id="34508"/>
    <lineage>
        <taxon>Eukaryota</taxon>
        <taxon>Metazoa</taxon>
        <taxon>Ecdysozoa</taxon>
        <taxon>Nematoda</taxon>
        <taxon>Chromadorea</taxon>
        <taxon>Rhabditida</taxon>
        <taxon>Tylenchina</taxon>
        <taxon>Panagrolaimomorpha</taxon>
        <taxon>Strongyloidoidea</taxon>
        <taxon>Steinernematidae</taxon>
        <taxon>Steinernema</taxon>
    </lineage>
</organism>
<keyword evidence="5 6" id="KW-0472">Membrane</keyword>
<evidence type="ECO:0000256" key="2">
    <source>
        <dbReference type="ARBA" id="ARBA00022692"/>
    </source>
</evidence>
<feature type="domain" description="Reticulon" evidence="8">
    <location>
        <begin position="279"/>
        <end position="466"/>
    </location>
</feature>
<name>A0A4U5NEH9_STECR</name>
<evidence type="ECO:0000256" key="6">
    <source>
        <dbReference type="RuleBase" id="RU363132"/>
    </source>
</evidence>
<feature type="compositionally biased region" description="Basic and acidic residues" evidence="7">
    <location>
        <begin position="202"/>
        <end position="216"/>
    </location>
</feature>
<feature type="transmembrane region" description="Helical" evidence="6">
    <location>
        <begin position="293"/>
        <end position="314"/>
    </location>
</feature>
<evidence type="ECO:0000313" key="10">
    <source>
        <dbReference type="Proteomes" id="UP000298663"/>
    </source>
</evidence>
<evidence type="ECO:0000256" key="1">
    <source>
        <dbReference type="ARBA" id="ARBA00004477"/>
    </source>
</evidence>
<reference evidence="9 10" key="1">
    <citation type="journal article" date="2015" name="Genome Biol.">
        <title>Comparative genomics of Steinernema reveals deeply conserved gene regulatory networks.</title>
        <authorList>
            <person name="Dillman A.R."/>
            <person name="Macchietto M."/>
            <person name="Porter C.F."/>
            <person name="Rogers A."/>
            <person name="Williams B."/>
            <person name="Antoshechkin I."/>
            <person name="Lee M.M."/>
            <person name="Goodwin Z."/>
            <person name="Lu X."/>
            <person name="Lewis E.E."/>
            <person name="Goodrich-Blair H."/>
            <person name="Stock S.P."/>
            <person name="Adams B.J."/>
            <person name="Sternberg P.W."/>
            <person name="Mortazavi A."/>
        </authorList>
    </citation>
    <scope>NUCLEOTIDE SEQUENCE [LARGE SCALE GENOMIC DNA]</scope>
    <source>
        <strain evidence="9 10">ALL</strain>
    </source>
</reference>
<sequence>MNVELDSSADVIEAGHENRKSESPHKAADFEYVNRDGDLLEPQRSPSPPVMVSSQVNTDEFDPLTVKPQELRGNEPKHSSVDDLINLDSIQTGVDNVHDEIDSVLNRISPVPPVSNQPVEDIFFGDRKEDKETKEEEAEAGEDVTNLDFGKSNQFYGVHVRDEEPEETFERSGPLTIPADAIAKNLEDALAESIVSNSIAEAAEKSTKPAEEEPKIEASVPRAPTPPKDISDEKQQPSSLDLGPPPVAHSQADTEHPKSILKHAGTGPWFDLEFVDPRIKELIYWRDPKKSGVVLSLLLLVLIFAAKMSLISFISNAGLLLLSTTLGYRAYTMFQARMKKTVDVNPFEPLLQEKIAVPTERIHQQADKIAQKLSTLLTHLRHLLLVENISDSLKFGLLLWAVSFVGRLFSGMCLIFLAVIGVFTIPKFYEVYKVEIDEHLHVAEGHLKKLRETLEEKIPFLKQKMN</sequence>
<reference evidence="9 10" key="2">
    <citation type="journal article" date="2019" name="G3 (Bethesda)">
        <title>Hybrid Assembly of the Genome of the Entomopathogenic Nematode Steinernema carpocapsae Identifies the X-Chromosome.</title>
        <authorList>
            <person name="Serra L."/>
            <person name="Macchietto M."/>
            <person name="Macias-Munoz A."/>
            <person name="McGill C.J."/>
            <person name="Rodriguez I.M."/>
            <person name="Rodriguez B."/>
            <person name="Murad R."/>
            <person name="Mortazavi A."/>
        </authorList>
    </citation>
    <scope>NUCLEOTIDE SEQUENCE [LARGE SCALE GENOMIC DNA]</scope>
    <source>
        <strain evidence="9 10">ALL</strain>
    </source>
</reference>
<feature type="transmembrane region" description="Helical" evidence="6">
    <location>
        <begin position="397"/>
        <end position="423"/>
    </location>
</feature>